<accession>A0A819T3P3</accession>
<evidence type="ECO:0000256" key="13">
    <source>
        <dbReference type="ARBA" id="ARBA00034100"/>
    </source>
</evidence>
<comment type="caution">
    <text evidence="17">The sequence shown here is derived from an EMBL/GenBank/DDBJ whole genome shotgun (WGS) entry which is preliminary data.</text>
</comment>
<evidence type="ECO:0000313" key="17">
    <source>
        <dbReference type="EMBL" id="CAF4075145.1"/>
    </source>
</evidence>
<dbReference type="InterPro" id="IPR001320">
    <property type="entry name" value="Iontro_rcpt_C"/>
</dbReference>
<dbReference type="AlphaFoldDB" id="A0A819T3P3"/>
<evidence type="ECO:0000256" key="7">
    <source>
        <dbReference type="ARBA" id="ARBA00023136"/>
    </source>
</evidence>
<reference evidence="17" key="1">
    <citation type="submission" date="2021-02" db="EMBL/GenBank/DDBJ databases">
        <authorList>
            <person name="Nowell W R."/>
        </authorList>
    </citation>
    <scope>NUCLEOTIDE SEQUENCE</scope>
</reference>
<dbReference type="SUPFAM" id="SSF53850">
    <property type="entry name" value="Periplasmic binding protein-like II"/>
    <property type="match status" value="1"/>
</dbReference>
<evidence type="ECO:0000256" key="12">
    <source>
        <dbReference type="ARBA" id="ARBA00023303"/>
    </source>
</evidence>
<feature type="transmembrane region" description="Helical" evidence="14">
    <location>
        <begin position="618"/>
        <end position="638"/>
    </location>
</feature>
<evidence type="ECO:0000256" key="11">
    <source>
        <dbReference type="ARBA" id="ARBA00023286"/>
    </source>
</evidence>
<proteinExistence type="predicted"/>
<dbReference type="Pfam" id="PF01094">
    <property type="entry name" value="ANF_receptor"/>
    <property type="match status" value="1"/>
</dbReference>
<dbReference type="InterPro" id="IPR000337">
    <property type="entry name" value="GPCR_3"/>
</dbReference>
<gene>
    <name evidence="17" type="ORF">OTI717_LOCUS32888</name>
</gene>
<dbReference type="GO" id="GO:0045211">
    <property type="term" value="C:postsynaptic membrane"/>
    <property type="evidence" value="ECO:0007669"/>
    <property type="project" value="UniProtKB-SubCell"/>
</dbReference>
<evidence type="ECO:0000256" key="5">
    <source>
        <dbReference type="ARBA" id="ARBA00023018"/>
    </source>
</evidence>
<keyword evidence="9" id="KW-0325">Glycoprotein</keyword>
<dbReference type="Gene3D" id="3.40.190.10">
    <property type="entry name" value="Periplasmic binding protein-like II"/>
    <property type="match status" value="2"/>
</dbReference>
<dbReference type="InterPro" id="IPR028082">
    <property type="entry name" value="Peripla_BP_I"/>
</dbReference>
<name>A0A819T3P3_9BILA</name>
<evidence type="ECO:0000313" key="18">
    <source>
        <dbReference type="Proteomes" id="UP000663823"/>
    </source>
</evidence>
<dbReference type="EMBL" id="CAJOAX010010448">
    <property type="protein sequence ID" value="CAF4075145.1"/>
    <property type="molecule type" value="Genomic_DNA"/>
</dbReference>
<keyword evidence="7 14" id="KW-0472">Membrane</keyword>
<keyword evidence="10" id="KW-0628">Postsynaptic cell membrane</keyword>
<feature type="transmembrane region" description="Helical" evidence="14">
    <location>
        <begin position="830"/>
        <end position="849"/>
    </location>
</feature>
<feature type="chain" id="PRO_5032451721" description="Ionotropic glutamate receptor C-terminal domain-containing protein" evidence="15">
    <location>
        <begin position="27"/>
        <end position="877"/>
    </location>
</feature>
<keyword evidence="2" id="KW-0813">Transport</keyword>
<feature type="domain" description="Ionotropic glutamate receptor C-terminal" evidence="16">
    <location>
        <begin position="465"/>
        <end position="810"/>
    </location>
</feature>
<dbReference type="InterPro" id="IPR001828">
    <property type="entry name" value="ANF_lig-bd_rcpt"/>
</dbReference>
<dbReference type="Gene3D" id="3.40.50.2300">
    <property type="match status" value="2"/>
</dbReference>
<dbReference type="Proteomes" id="UP000663823">
    <property type="component" value="Unassembled WGS sequence"/>
</dbReference>
<evidence type="ECO:0000256" key="10">
    <source>
        <dbReference type="ARBA" id="ARBA00023257"/>
    </source>
</evidence>
<evidence type="ECO:0000256" key="6">
    <source>
        <dbReference type="ARBA" id="ARBA00023065"/>
    </source>
</evidence>
<dbReference type="SMART" id="SM00079">
    <property type="entry name" value="PBPe"/>
    <property type="match status" value="1"/>
</dbReference>
<evidence type="ECO:0000259" key="16">
    <source>
        <dbReference type="SMART" id="SM00079"/>
    </source>
</evidence>
<dbReference type="Pfam" id="PF00060">
    <property type="entry name" value="Lig_chan"/>
    <property type="match status" value="1"/>
</dbReference>
<dbReference type="PRINTS" id="PR00248">
    <property type="entry name" value="GPCRMGR"/>
</dbReference>
<sequence length="877" mass="97990">MLFFWNFRCLLLYIILVELNIDNVISIWPSSNSSDVYLLGIFYYTPNVSNSGESAIHARAMFKSAIMLSNQYNITVDGKLIGWREELTSGNVIDALSGTCLSVSQSNIIGIVGPALSRETLLISPLCEKLGLPVISYSATDPDLSDITTYPNFYRTVPSDNTAASALVKLFYRFNWTSCLIIYQNDAFGSGGARAINDVFNASGIRVVQMIVYDIAKTSIRGNLKTYLKNSLTRIVILWAESIYTSLILKDALDSNLVGPHFTWIISSMISFNYFDKKYDQNLIGMLLIESVVGSVVNAPYNIELLNAAYNIWQKYDNETYPGSTNVDYYALFAFDATWALIKSLEELCSSKINNSSSCLSFDQTSFCFDFHFNQYDLLLSILARTNFLGVSGSMRFSKNTTDRINGSYYSLKNVQSSANDLNFVFVLEYAGSENWRIPVTESIIKWPGNSLTPPADGAILRGVNLRVGIIPITPFTIVQNVTASNGQITIQYIGYMPDLTQLLTNQIGFNATLILIPLNQTYLQIIQLVNEGFCDIIVGDVTVTALRRQLVGFSNPIFDNSLRLIVRKTSDRSIDLLAFIKPFSRKLWMLALFTCIYAGILMCLVERADNEDLQNRPIISQLILSIWYCFGNIVGYGVEFNARTAAGRFLTAGLYILSLILVASYTANLASDLTIAKSQFVISGIDDIKNGKIQMNRIGIRVGTASEEYFKTEISGESKDYYPLRSRQQLYDSLLAGIIDVALSDSGIAEYATSSIYCNLTLVGNDFDRGAFGIVTRKQWIYAQDLDVGILSLKESGKLDNLRQKWFQAQHCSDSTITTTAIEIEATGGLFITFAITTLISLLLFLWAKRYNIKNYLPQFIRKNESSTTRPHSFTN</sequence>
<dbReference type="PANTHER" id="PTHR18966">
    <property type="entry name" value="IONOTROPIC GLUTAMATE RECEPTOR"/>
    <property type="match status" value="1"/>
</dbReference>
<keyword evidence="8" id="KW-0675">Receptor</keyword>
<protein>
    <recommendedName>
        <fullName evidence="16">Ionotropic glutamate receptor C-terminal domain-containing protein</fullName>
    </recommendedName>
</protein>
<dbReference type="SUPFAM" id="SSF53822">
    <property type="entry name" value="Periplasmic binding protein-like I"/>
    <property type="match status" value="1"/>
</dbReference>
<evidence type="ECO:0000256" key="14">
    <source>
        <dbReference type="SAM" id="Phobius"/>
    </source>
</evidence>
<keyword evidence="3 14" id="KW-0812">Transmembrane</keyword>
<keyword evidence="12" id="KW-0407">Ion channel</keyword>
<comment type="subcellular location">
    <subcellularLocation>
        <location evidence="1">Membrane</location>
        <topology evidence="1">Multi-pass membrane protein</topology>
    </subcellularLocation>
    <subcellularLocation>
        <location evidence="13">Postsynaptic cell membrane</location>
    </subcellularLocation>
</comment>
<feature type="transmembrane region" description="Helical" evidence="14">
    <location>
        <begin position="588"/>
        <end position="606"/>
    </location>
</feature>
<keyword evidence="4 14" id="KW-1133">Transmembrane helix</keyword>
<keyword evidence="5" id="KW-0770">Synapse</keyword>
<evidence type="ECO:0000256" key="2">
    <source>
        <dbReference type="ARBA" id="ARBA00022448"/>
    </source>
</evidence>
<keyword evidence="6" id="KW-0406">Ion transport</keyword>
<evidence type="ECO:0000256" key="3">
    <source>
        <dbReference type="ARBA" id="ARBA00022692"/>
    </source>
</evidence>
<evidence type="ECO:0000256" key="15">
    <source>
        <dbReference type="SAM" id="SignalP"/>
    </source>
</evidence>
<keyword evidence="11" id="KW-1071">Ligand-gated ion channel</keyword>
<evidence type="ECO:0000256" key="8">
    <source>
        <dbReference type="ARBA" id="ARBA00023170"/>
    </source>
</evidence>
<dbReference type="InterPro" id="IPR015683">
    <property type="entry name" value="Ionotropic_Glu_rcpt"/>
</dbReference>
<dbReference type="PRINTS" id="PR01176">
    <property type="entry name" value="GABABRECEPTR"/>
</dbReference>
<keyword evidence="15" id="KW-0732">Signal</keyword>
<feature type="transmembrane region" description="Helical" evidence="14">
    <location>
        <begin position="650"/>
        <end position="671"/>
    </location>
</feature>
<dbReference type="GO" id="GO:0004930">
    <property type="term" value="F:G protein-coupled receptor activity"/>
    <property type="evidence" value="ECO:0007669"/>
    <property type="project" value="InterPro"/>
</dbReference>
<organism evidence="17 18">
    <name type="scientific">Rotaria sordida</name>
    <dbReference type="NCBI Taxonomy" id="392033"/>
    <lineage>
        <taxon>Eukaryota</taxon>
        <taxon>Metazoa</taxon>
        <taxon>Spiralia</taxon>
        <taxon>Gnathifera</taxon>
        <taxon>Rotifera</taxon>
        <taxon>Eurotatoria</taxon>
        <taxon>Bdelloidea</taxon>
        <taxon>Philodinida</taxon>
        <taxon>Philodinidae</taxon>
        <taxon>Rotaria</taxon>
    </lineage>
</organism>
<evidence type="ECO:0000256" key="4">
    <source>
        <dbReference type="ARBA" id="ARBA00022989"/>
    </source>
</evidence>
<feature type="signal peptide" evidence="15">
    <location>
        <begin position="1"/>
        <end position="26"/>
    </location>
</feature>
<evidence type="ECO:0000256" key="1">
    <source>
        <dbReference type="ARBA" id="ARBA00004141"/>
    </source>
</evidence>
<dbReference type="GO" id="GO:0015276">
    <property type="term" value="F:ligand-gated monoatomic ion channel activity"/>
    <property type="evidence" value="ECO:0007669"/>
    <property type="project" value="InterPro"/>
</dbReference>
<evidence type="ECO:0000256" key="9">
    <source>
        <dbReference type="ARBA" id="ARBA00023180"/>
    </source>
</evidence>